<evidence type="ECO:0000256" key="10">
    <source>
        <dbReference type="RuleBase" id="RU368123"/>
    </source>
</evidence>
<dbReference type="Proteomes" id="UP000886523">
    <property type="component" value="Unassembled WGS sequence"/>
</dbReference>
<dbReference type="PANTHER" id="PTHR13313">
    <property type="entry name" value="CYTOCHROME C OXIDASE SUBUNIT VIIC"/>
    <property type="match status" value="1"/>
</dbReference>
<comment type="subunit">
    <text evidence="10">Component of the cytochrome c oxidase (complex IV, CIV), a multisubunit enzyme composed of a catalytic core of 3 subunits and several supernumerary subunits. The complex exists as a monomer or a dimer and forms supercomplexes (SCs) in the inner mitochondrial membrane with ubiquinol-cytochrome c oxidoreductase (cytochrome b-c1 complex, complex III, CIII).</text>
</comment>
<comment type="caution">
    <text evidence="11">The sequence shown here is derived from an EMBL/GenBank/DDBJ whole genome shotgun (WGS) entry which is preliminary data.</text>
</comment>
<comment type="subcellular location">
    <subcellularLocation>
        <location evidence="1 10">Mitochondrion inner membrane</location>
        <topology evidence="1 10">Single-pass membrane protein</topology>
    </subcellularLocation>
</comment>
<evidence type="ECO:0000256" key="1">
    <source>
        <dbReference type="ARBA" id="ARBA00004434"/>
    </source>
</evidence>
<keyword evidence="12" id="KW-1185">Reference proteome</keyword>
<feature type="transmembrane region" description="Helical" evidence="10">
    <location>
        <begin position="44"/>
        <end position="65"/>
    </location>
</feature>
<dbReference type="GO" id="GO:0045277">
    <property type="term" value="C:respiratory chain complex IV"/>
    <property type="evidence" value="ECO:0007669"/>
    <property type="project" value="UniProtKB-UniRule"/>
</dbReference>
<gene>
    <name evidence="11" type="ORF">BS47DRAFT_1289425</name>
</gene>
<keyword evidence="9 10" id="KW-0472">Membrane</keyword>
<dbReference type="InterPro" id="IPR004202">
    <property type="entry name" value="COX7C/Cox8"/>
</dbReference>
<dbReference type="SUPFAM" id="SSF81427">
    <property type="entry name" value="Mitochondrial cytochrome c oxidase subunit VIIc (aka VIIIa)"/>
    <property type="match status" value="1"/>
</dbReference>
<accession>A0A9P6E157</accession>
<evidence type="ECO:0000313" key="12">
    <source>
        <dbReference type="Proteomes" id="UP000886523"/>
    </source>
</evidence>
<keyword evidence="6 10" id="KW-0809">Transit peptide</keyword>
<evidence type="ECO:0000313" key="11">
    <source>
        <dbReference type="EMBL" id="KAF9518693.1"/>
    </source>
</evidence>
<comment type="pathway">
    <text evidence="2 10">Energy metabolism; oxidative phosphorylation.</text>
</comment>
<dbReference type="InterPro" id="IPR036636">
    <property type="entry name" value="COX7C/Cox8_sf"/>
</dbReference>
<dbReference type="GO" id="GO:0006123">
    <property type="term" value="P:mitochondrial electron transport, cytochrome c to oxygen"/>
    <property type="evidence" value="ECO:0007669"/>
    <property type="project" value="UniProtKB-UniRule"/>
</dbReference>
<dbReference type="GO" id="GO:0005743">
    <property type="term" value="C:mitochondrial inner membrane"/>
    <property type="evidence" value="ECO:0007669"/>
    <property type="project" value="UniProtKB-SubCell"/>
</dbReference>
<dbReference type="PANTHER" id="PTHR13313:SF0">
    <property type="entry name" value="CYTOCHROME C OXIDASE SUBUNIT 7C, MITOCHONDRIAL"/>
    <property type="match status" value="1"/>
</dbReference>
<dbReference type="Gene3D" id="4.10.49.10">
    <property type="entry name" value="Cytochrome c oxidase subunit VIIc"/>
    <property type="match status" value="1"/>
</dbReference>
<organism evidence="11 12">
    <name type="scientific">Hydnum rufescens UP504</name>
    <dbReference type="NCBI Taxonomy" id="1448309"/>
    <lineage>
        <taxon>Eukaryota</taxon>
        <taxon>Fungi</taxon>
        <taxon>Dikarya</taxon>
        <taxon>Basidiomycota</taxon>
        <taxon>Agaricomycotina</taxon>
        <taxon>Agaricomycetes</taxon>
        <taxon>Cantharellales</taxon>
        <taxon>Hydnaceae</taxon>
        <taxon>Hydnum</taxon>
    </lineage>
</organism>
<evidence type="ECO:0000256" key="7">
    <source>
        <dbReference type="ARBA" id="ARBA00022989"/>
    </source>
</evidence>
<evidence type="ECO:0000256" key="2">
    <source>
        <dbReference type="ARBA" id="ARBA00004673"/>
    </source>
</evidence>
<dbReference type="AlphaFoldDB" id="A0A9P6E157"/>
<evidence type="ECO:0000256" key="9">
    <source>
        <dbReference type="ARBA" id="ARBA00023136"/>
    </source>
</evidence>
<evidence type="ECO:0000256" key="5">
    <source>
        <dbReference type="ARBA" id="ARBA00022792"/>
    </source>
</evidence>
<dbReference type="OrthoDB" id="9974841at2759"/>
<comment type="function">
    <text evidence="10">Component of the cytochrome c oxidase, the last enzyme in the mitochondrial electron transport chain which drives oxidative phosphorylation. The respiratory chain contains 3 multisubunit complexes succinate dehydrogenase (complex II, CII), ubiquinol-cytochrome c oxidoreductase (cytochrome b-c1 complex, complex III, CIII) and cytochrome c oxidase (complex IV, CIV), that cooperate to transfer electrons derived from NADH and succinate to molecular oxygen, creating an electrochemical gradient over the inner membrane that drives transmembrane transport and the ATP synthase. Cytochrome c oxidase is the component of the respiratory chain that catalyzes the reduction of oxygen to water. Electrons originating from reduced cytochrome c in the intermembrane space (IMS) are transferred via the dinuclear copper A center (CU(A)) of subunit 2 and heme A of subunit 1 to the active site in subunit 1, a binuclear center (BNC) formed by heme A3 and copper B (CU(B)). The BNC reduces molecular oxygen to 2 water molecules using 4 electrons from cytochrome c in the IMS and 4 protons from the mitochondrial matrix.</text>
</comment>
<proteinExistence type="inferred from homology"/>
<dbReference type="Pfam" id="PF02935">
    <property type="entry name" value="COX7C"/>
    <property type="match status" value="1"/>
</dbReference>
<keyword evidence="4 10" id="KW-0812">Transmembrane</keyword>
<dbReference type="EMBL" id="MU128923">
    <property type="protein sequence ID" value="KAF9518693.1"/>
    <property type="molecule type" value="Genomic_DNA"/>
</dbReference>
<evidence type="ECO:0000256" key="3">
    <source>
        <dbReference type="ARBA" id="ARBA00010514"/>
    </source>
</evidence>
<name>A0A9P6E157_9AGAM</name>
<feature type="non-terminal residue" evidence="11">
    <location>
        <position position="1"/>
    </location>
</feature>
<comment type="similarity">
    <text evidence="3 10">Belongs to the cytochrome c oxidase VIIc family.</text>
</comment>
<evidence type="ECO:0000256" key="6">
    <source>
        <dbReference type="ARBA" id="ARBA00022946"/>
    </source>
</evidence>
<keyword evidence="5 10" id="KW-0999">Mitochondrion inner membrane</keyword>
<keyword evidence="7 10" id="KW-1133">Transmembrane helix</keyword>
<evidence type="ECO:0000256" key="4">
    <source>
        <dbReference type="ARBA" id="ARBA00022692"/>
    </source>
</evidence>
<sequence length="71" mass="8085">AMSLLLRTTPAIRSVTRAQHSRLLHVENTVYNNMPFQYRNKRAFAFKVVAYLGLGFSIPFVAANYQLQVSP</sequence>
<keyword evidence="8 10" id="KW-0496">Mitochondrion</keyword>
<protein>
    <recommendedName>
        <fullName evidence="10">Cytochrome c oxidase subunit 8, mitochondrial</fullName>
    </recommendedName>
    <alternativeName>
        <fullName evidence="10">Cytochrome c oxidase polypeptide VIII</fullName>
    </alternativeName>
</protein>
<evidence type="ECO:0000256" key="8">
    <source>
        <dbReference type="ARBA" id="ARBA00023128"/>
    </source>
</evidence>
<reference evidence="11" key="1">
    <citation type="journal article" date="2020" name="Nat. Commun.">
        <title>Large-scale genome sequencing of mycorrhizal fungi provides insights into the early evolution of symbiotic traits.</title>
        <authorList>
            <person name="Miyauchi S."/>
            <person name="Kiss E."/>
            <person name="Kuo A."/>
            <person name="Drula E."/>
            <person name="Kohler A."/>
            <person name="Sanchez-Garcia M."/>
            <person name="Morin E."/>
            <person name="Andreopoulos B."/>
            <person name="Barry K.W."/>
            <person name="Bonito G."/>
            <person name="Buee M."/>
            <person name="Carver A."/>
            <person name="Chen C."/>
            <person name="Cichocki N."/>
            <person name="Clum A."/>
            <person name="Culley D."/>
            <person name="Crous P.W."/>
            <person name="Fauchery L."/>
            <person name="Girlanda M."/>
            <person name="Hayes R.D."/>
            <person name="Keri Z."/>
            <person name="LaButti K."/>
            <person name="Lipzen A."/>
            <person name="Lombard V."/>
            <person name="Magnuson J."/>
            <person name="Maillard F."/>
            <person name="Murat C."/>
            <person name="Nolan M."/>
            <person name="Ohm R.A."/>
            <person name="Pangilinan J."/>
            <person name="Pereira M.F."/>
            <person name="Perotto S."/>
            <person name="Peter M."/>
            <person name="Pfister S."/>
            <person name="Riley R."/>
            <person name="Sitrit Y."/>
            <person name="Stielow J.B."/>
            <person name="Szollosi G."/>
            <person name="Zifcakova L."/>
            <person name="Stursova M."/>
            <person name="Spatafora J.W."/>
            <person name="Tedersoo L."/>
            <person name="Vaario L.M."/>
            <person name="Yamada A."/>
            <person name="Yan M."/>
            <person name="Wang P."/>
            <person name="Xu J."/>
            <person name="Bruns T."/>
            <person name="Baldrian P."/>
            <person name="Vilgalys R."/>
            <person name="Dunand C."/>
            <person name="Henrissat B."/>
            <person name="Grigoriev I.V."/>
            <person name="Hibbett D."/>
            <person name="Nagy L.G."/>
            <person name="Martin F.M."/>
        </authorList>
    </citation>
    <scope>NUCLEOTIDE SEQUENCE</scope>
    <source>
        <strain evidence="11">UP504</strain>
    </source>
</reference>